<dbReference type="EMBL" id="LCWV01000012">
    <property type="protein sequence ID" value="PWI69533.1"/>
    <property type="molecule type" value="Genomic_DNA"/>
</dbReference>
<protein>
    <submittedName>
        <fullName evidence="2">Uncharacterized protein</fullName>
    </submittedName>
</protein>
<dbReference type="AlphaFoldDB" id="A0A2U3E4T8"/>
<dbReference type="EMBL" id="JAWRVI010000030">
    <property type="protein sequence ID" value="KAK4087629.1"/>
    <property type="molecule type" value="Genomic_DNA"/>
</dbReference>
<name>A0A2U3E4T8_PURLI</name>
<sequence length="86" mass="10147">MCTQDFHFIECVDKCGVDWYWKRSDAEPCDEVRARFPIAPERRIGFCGKWVQGKKYHYTNGSRCNDCRVKRLREEIKASKAAAKKK</sequence>
<reference evidence="2" key="1">
    <citation type="submission" date="2015-05" db="EMBL/GenBank/DDBJ databases">
        <authorList>
            <person name="Wang D.B."/>
            <person name="Wang M."/>
        </authorList>
    </citation>
    <scope>NUCLEOTIDE SEQUENCE</scope>
    <source>
        <strain evidence="2">36-1</strain>
    </source>
</reference>
<evidence type="ECO:0000313" key="1">
    <source>
        <dbReference type="EMBL" id="KAK4087629.1"/>
    </source>
</evidence>
<accession>A0A2U3E4T8</accession>
<evidence type="ECO:0000313" key="3">
    <source>
        <dbReference type="Proteomes" id="UP000245956"/>
    </source>
</evidence>
<evidence type="ECO:0000313" key="2">
    <source>
        <dbReference type="EMBL" id="PWI69533.1"/>
    </source>
</evidence>
<proteinExistence type="predicted"/>
<keyword evidence="4" id="KW-1185">Reference proteome</keyword>
<organism evidence="2 3">
    <name type="scientific">Purpureocillium lilacinum</name>
    <name type="common">Paecilomyces lilacinus</name>
    <dbReference type="NCBI Taxonomy" id="33203"/>
    <lineage>
        <taxon>Eukaryota</taxon>
        <taxon>Fungi</taxon>
        <taxon>Dikarya</taxon>
        <taxon>Ascomycota</taxon>
        <taxon>Pezizomycotina</taxon>
        <taxon>Sordariomycetes</taxon>
        <taxon>Hypocreomycetidae</taxon>
        <taxon>Hypocreales</taxon>
        <taxon>Ophiocordycipitaceae</taxon>
        <taxon>Purpureocillium</taxon>
    </lineage>
</organism>
<dbReference type="Proteomes" id="UP001287286">
    <property type="component" value="Unassembled WGS sequence"/>
</dbReference>
<dbReference type="Proteomes" id="UP000245956">
    <property type="component" value="Unassembled WGS sequence"/>
</dbReference>
<gene>
    <name evidence="2" type="ORF">PCL_01180</name>
    <name evidence="1" type="ORF">Purlil1_7960</name>
</gene>
<reference evidence="1 4" key="4">
    <citation type="journal article" date="2024" name="Microbiol. Resour. Announc.">
        <title>Genome annotations for the ascomycete fungi Trichoderma harzianum, Trichoderma aggressivum, and Purpureocillium lilacinum.</title>
        <authorList>
            <person name="Beijen E.P.W."/>
            <person name="Ohm R.A."/>
        </authorList>
    </citation>
    <scope>NUCLEOTIDE SEQUENCE [LARGE SCALE GENOMIC DNA]</scope>
    <source>
        <strain evidence="1 4">CBS 150709</strain>
    </source>
</reference>
<reference evidence="1" key="3">
    <citation type="submission" date="2023-11" db="EMBL/GenBank/DDBJ databases">
        <authorList>
            <person name="Beijen E."/>
            <person name="Ohm R.A."/>
        </authorList>
    </citation>
    <scope>NUCLEOTIDE SEQUENCE</scope>
    <source>
        <strain evidence="1">CBS 150709</strain>
    </source>
</reference>
<comment type="caution">
    <text evidence="2">The sequence shown here is derived from an EMBL/GenBank/DDBJ whole genome shotgun (WGS) entry which is preliminary data.</text>
</comment>
<evidence type="ECO:0000313" key="4">
    <source>
        <dbReference type="Proteomes" id="UP001287286"/>
    </source>
</evidence>
<reference evidence="2 3" key="2">
    <citation type="journal article" date="2016" name="Front. Microbiol.">
        <title>Genome and transcriptome sequences reveal the specific parasitism of the nematophagous Purpureocillium lilacinum 36-1.</title>
        <authorList>
            <person name="Xie J."/>
            <person name="Li S."/>
            <person name="Mo C."/>
            <person name="Xiao X."/>
            <person name="Peng D."/>
            <person name="Wang G."/>
            <person name="Xiao Y."/>
        </authorList>
    </citation>
    <scope>NUCLEOTIDE SEQUENCE [LARGE SCALE GENOMIC DNA]</scope>
    <source>
        <strain evidence="2 3">36-1</strain>
    </source>
</reference>